<name>A0A8B0SSV1_9GAMM</name>
<accession>A0A8B0SSV1</accession>
<evidence type="ECO:0000313" key="3">
    <source>
        <dbReference type="EMBL" id="QTX12757.1"/>
    </source>
</evidence>
<keyword evidence="1" id="KW-0732">Signal</keyword>
<reference evidence="3" key="2">
    <citation type="submission" date="2021-04" db="EMBL/GenBank/DDBJ databases">
        <title>Complete Genome and methylome analysis of Thiothrix fructosivorans ATCC 49748.</title>
        <authorList>
            <person name="Fomenkov A."/>
            <person name="Sun L."/>
            <person name="Vincze T."/>
            <person name="Grabovich M.Y."/>
            <person name="Roberts R.J."/>
        </authorList>
    </citation>
    <scope>NUCLEOTIDE SEQUENCE</scope>
    <source>
        <strain evidence="3">ATCC 49748</strain>
    </source>
</reference>
<evidence type="ECO:0000313" key="2">
    <source>
        <dbReference type="EMBL" id="MBO0612451.1"/>
    </source>
</evidence>
<proteinExistence type="predicted"/>
<evidence type="ECO:0000256" key="1">
    <source>
        <dbReference type="SAM" id="SignalP"/>
    </source>
</evidence>
<evidence type="ECO:0000313" key="4">
    <source>
        <dbReference type="Proteomes" id="UP000664466"/>
    </source>
</evidence>
<reference evidence="2 4" key="1">
    <citation type="submission" date="2021-03" db="EMBL/GenBank/DDBJ databases">
        <title>Draft genome and methylome analysis of Thiotrix fructosivoruns ATCC 49748.</title>
        <authorList>
            <person name="Fomenkov A."/>
            <person name="Grabovich M.Y."/>
            <person name="Roberts R.J."/>
        </authorList>
    </citation>
    <scope>NUCLEOTIDE SEQUENCE [LARGE SCALE GENOMIC DNA]</scope>
    <source>
        <strain evidence="2 4">ATCC 49748</strain>
    </source>
</reference>
<feature type="signal peptide" evidence="1">
    <location>
        <begin position="1"/>
        <end position="19"/>
    </location>
</feature>
<feature type="chain" id="PRO_5032902400" evidence="1">
    <location>
        <begin position="20"/>
        <end position="259"/>
    </location>
</feature>
<dbReference type="EMBL" id="JAFMPM010000006">
    <property type="protein sequence ID" value="MBO0612451.1"/>
    <property type="molecule type" value="Genomic_DNA"/>
</dbReference>
<gene>
    <name evidence="3" type="ORF">J1836_006990</name>
    <name evidence="2" type="ORF">J1836_05835</name>
</gene>
<dbReference type="Gene3D" id="2.40.50.870">
    <property type="entry name" value="Protein of unknown function (DUF3299)"/>
    <property type="match status" value="1"/>
</dbReference>
<keyword evidence="4" id="KW-1185">Reference proteome</keyword>
<organism evidence="3">
    <name type="scientific">Thiothrix fructosivorans</name>
    <dbReference type="NCBI Taxonomy" id="111770"/>
    <lineage>
        <taxon>Bacteria</taxon>
        <taxon>Pseudomonadati</taxon>
        <taxon>Pseudomonadota</taxon>
        <taxon>Gammaproteobacteria</taxon>
        <taxon>Thiotrichales</taxon>
        <taxon>Thiotrichaceae</taxon>
        <taxon>Thiothrix</taxon>
    </lineage>
</organism>
<dbReference type="AlphaFoldDB" id="A0A8B0SSV1"/>
<dbReference type="Proteomes" id="UP000664466">
    <property type="component" value="Unassembled WGS sequence"/>
</dbReference>
<dbReference type="PROSITE" id="PS51257">
    <property type="entry name" value="PROKAR_LIPOPROTEIN"/>
    <property type="match status" value="1"/>
</dbReference>
<dbReference type="EMBL" id="CP072748">
    <property type="protein sequence ID" value="QTX12757.1"/>
    <property type="molecule type" value="Genomic_DNA"/>
</dbReference>
<dbReference type="Pfam" id="PF11736">
    <property type="entry name" value="DUF3299"/>
    <property type="match status" value="1"/>
</dbReference>
<dbReference type="InterPro" id="IPR021727">
    <property type="entry name" value="DUF3299"/>
</dbReference>
<protein>
    <submittedName>
        <fullName evidence="3">DUF3299 domain-containing protein</fullName>
    </submittedName>
</protein>
<sequence length="259" mass="27610">MKTTILPVLVLASLLVACGEEKPAIDATPPTTTAPAIVAKPSIADTDKDTPALSPAAEALATAQAELPVDAPAIGTPIQEMTKPTEGGAAPKQDGEFTEIEWENLEMPGQGLADIMKKYQPQIDAIPEGDPAEDAMMEKVQAELNSAPVNAALNGKKIKIPGFISPLEADDKQGMVKEFLLVPYFGACIHVPPPPLNQTLLVKPLEGKSIGMERMYEPVWVSGTIVTEQVHTDLAEAGYQIKDASVEVYEEDESTARQD</sequence>